<protein>
    <recommendedName>
        <fullName evidence="6">Pentacotripeptide-repeat region of PRORP domain-containing protein</fullName>
    </recommendedName>
</protein>
<reference evidence="4" key="1">
    <citation type="submission" date="2023-10" db="EMBL/GenBank/DDBJ databases">
        <authorList>
            <person name="Chen Y."/>
            <person name="Shah S."/>
            <person name="Dougan E. K."/>
            <person name="Thang M."/>
            <person name="Chan C."/>
        </authorList>
    </citation>
    <scope>NUCLEOTIDE SEQUENCE [LARGE SCALE GENOMIC DNA]</scope>
</reference>
<organism evidence="4 5">
    <name type="scientific">Prorocentrum cordatum</name>
    <dbReference type="NCBI Taxonomy" id="2364126"/>
    <lineage>
        <taxon>Eukaryota</taxon>
        <taxon>Sar</taxon>
        <taxon>Alveolata</taxon>
        <taxon>Dinophyceae</taxon>
        <taxon>Prorocentrales</taxon>
        <taxon>Prorocentraceae</taxon>
        <taxon>Prorocentrum</taxon>
    </lineage>
</organism>
<feature type="region of interest" description="Disordered" evidence="3">
    <location>
        <begin position="116"/>
        <end position="137"/>
    </location>
</feature>
<evidence type="ECO:0008006" key="6">
    <source>
        <dbReference type="Google" id="ProtNLM"/>
    </source>
</evidence>
<keyword evidence="1" id="KW-0677">Repeat</keyword>
<dbReference type="EMBL" id="CAUYUJ010014557">
    <property type="protein sequence ID" value="CAK0843177.1"/>
    <property type="molecule type" value="Genomic_DNA"/>
</dbReference>
<evidence type="ECO:0000313" key="4">
    <source>
        <dbReference type="EMBL" id="CAK0843177.1"/>
    </source>
</evidence>
<gene>
    <name evidence="4" type="ORF">PCOR1329_LOCUS37608</name>
</gene>
<dbReference type="InterPro" id="IPR002885">
    <property type="entry name" value="PPR_rpt"/>
</dbReference>
<dbReference type="PROSITE" id="PS51375">
    <property type="entry name" value="PPR"/>
    <property type="match status" value="1"/>
</dbReference>
<comment type="caution">
    <text evidence="4">The sequence shown here is derived from an EMBL/GenBank/DDBJ whole genome shotgun (WGS) entry which is preliminary data.</text>
</comment>
<proteinExistence type="predicted"/>
<dbReference type="InterPro" id="IPR011990">
    <property type="entry name" value="TPR-like_helical_dom_sf"/>
</dbReference>
<evidence type="ECO:0000256" key="2">
    <source>
        <dbReference type="PROSITE-ProRule" id="PRU00708"/>
    </source>
</evidence>
<dbReference type="PANTHER" id="PTHR47447:SF17">
    <property type="entry name" value="OS12G0638900 PROTEIN"/>
    <property type="match status" value="1"/>
</dbReference>
<evidence type="ECO:0000256" key="1">
    <source>
        <dbReference type="ARBA" id="ARBA00022737"/>
    </source>
</evidence>
<evidence type="ECO:0000313" key="5">
    <source>
        <dbReference type="Proteomes" id="UP001189429"/>
    </source>
</evidence>
<evidence type="ECO:0000256" key="3">
    <source>
        <dbReference type="SAM" id="MobiDB-lite"/>
    </source>
</evidence>
<sequence>MKSEGVTIARIVYHCIMMAFERSDPELTLTIFEEMEGLGMKPDGVAYNAVLGACCQLGMHERARHLFLQMAERELVPDRKSYSIMVKVCATSNQPEAALTFMGTICGSGASSPIAGRTTTRSSLASPFGAPSTPPRRTTTCFGRRCAPAATRAAL</sequence>
<accession>A0ABN9TBX4</accession>
<dbReference type="PANTHER" id="PTHR47447">
    <property type="entry name" value="OS03G0856100 PROTEIN"/>
    <property type="match status" value="1"/>
</dbReference>
<feature type="repeat" description="PPR" evidence="2">
    <location>
        <begin position="43"/>
        <end position="77"/>
    </location>
</feature>
<dbReference type="NCBIfam" id="TIGR00756">
    <property type="entry name" value="PPR"/>
    <property type="match status" value="1"/>
</dbReference>
<dbReference type="Pfam" id="PF13041">
    <property type="entry name" value="PPR_2"/>
    <property type="match status" value="1"/>
</dbReference>
<dbReference type="Gene3D" id="1.25.40.10">
    <property type="entry name" value="Tetratricopeptide repeat domain"/>
    <property type="match status" value="1"/>
</dbReference>
<name>A0ABN9TBX4_9DINO</name>
<keyword evidence="5" id="KW-1185">Reference proteome</keyword>
<dbReference type="Proteomes" id="UP001189429">
    <property type="component" value="Unassembled WGS sequence"/>
</dbReference>